<feature type="region of interest" description="Disordered" evidence="1">
    <location>
        <begin position="1"/>
        <end position="56"/>
    </location>
</feature>
<evidence type="ECO:0000256" key="1">
    <source>
        <dbReference type="SAM" id="MobiDB-lite"/>
    </source>
</evidence>
<protein>
    <recommendedName>
        <fullName evidence="4">DUF4185 domain-containing protein</fullName>
    </recommendedName>
</protein>
<dbReference type="Proteomes" id="UP000248764">
    <property type="component" value="Unassembled WGS sequence"/>
</dbReference>
<evidence type="ECO:0008006" key="4">
    <source>
        <dbReference type="Google" id="ProtNLM"/>
    </source>
</evidence>
<proteinExistence type="predicted"/>
<gene>
    <name evidence="2" type="ORF">C1I92_23830</name>
</gene>
<evidence type="ECO:0000313" key="3">
    <source>
        <dbReference type="Proteomes" id="UP000248764"/>
    </source>
</evidence>
<sequence length="589" mass="64945">MDPVHGSFQQRSQHRGGGVHRDLDGQRRHVGPGGRLRRRRGAVTTGTPRPPALDDDRPEFFAVAYVDGAESVRTDSDGDLWPSAWADDGHLYTACGDGLGFDLTAPWADIVVNRVDGTPATGLTGARLASGRDVAPVWTDPGHFNSKPTGMVAVDGNGDGRDELYLAVQDLRYGIDASAFNEAPAAGIVRSDDYGRTWHAPRQPMFTEHMFTTVMFLDFGRSNRLAERFGPPYVYAYGLDHNWRTSYDGCVPDPQHLYLGRVAPQAVQDRAAWTFFRGVDRGEPVWSADIGDRVPVLADASRRHVGLTVAGPSGGTVIAQGGVVYDEPLNRFLYSSWSEYTLELFEAPLPWGPWRHALTRDFGPHPWLGPDAAGPRHGGYATTIPSKFISIDGRDLWLQSNWFWRASTAEGRTYRFSLRRLRLDPAADPGDTGDLSQTDTNLAAPDNGAYPVATAARSGRLDVLNDGRTDVGEDSWNGTPKTTDHWGYHWARRQPMNHLRYVTGPYDFNGGWFAEPPRVEVRVAGRWLDAEATIDPPYHPGPEATGQRVYDLTFAEVHADGIRLTGTPGGAEHYSAISELAVYRTDRPR</sequence>
<reference evidence="2 3" key="1">
    <citation type="submission" date="2018-01" db="EMBL/GenBank/DDBJ databases">
        <title>Draft genome sequence of Jiangella sp. GTF31.</title>
        <authorList>
            <person name="Sahin N."/>
            <person name="Ay H."/>
            <person name="Saygin H."/>
        </authorList>
    </citation>
    <scope>NUCLEOTIDE SEQUENCE [LARGE SCALE GENOMIC DNA]</scope>
    <source>
        <strain evidence="2 3">GTF31</strain>
    </source>
</reference>
<feature type="region of interest" description="Disordered" evidence="1">
    <location>
        <begin position="427"/>
        <end position="447"/>
    </location>
</feature>
<dbReference type="AlphaFoldDB" id="A0A2W2B731"/>
<name>A0A2W2B731_9ACTN</name>
<dbReference type="EMBL" id="POTW01000073">
    <property type="protein sequence ID" value="PZF80870.1"/>
    <property type="molecule type" value="Genomic_DNA"/>
</dbReference>
<organism evidence="2 3">
    <name type="scientific">Jiangella anatolica</name>
    <dbReference type="NCBI Taxonomy" id="2670374"/>
    <lineage>
        <taxon>Bacteria</taxon>
        <taxon>Bacillati</taxon>
        <taxon>Actinomycetota</taxon>
        <taxon>Actinomycetes</taxon>
        <taxon>Jiangellales</taxon>
        <taxon>Jiangellaceae</taxon>
        <taxon>Jiangella</taxon>
    </lineage>
</organism>
<accession>A0A2W2B731</accession>
<keyword evidence="3" id="KW-1185">Reference proteome</keyword>
<comment type="caution">
    <text evidence="2">The sequence shown here is derived from an EMBL/GenBank/DDBJ whole genome shotgun (WGS) entry which is preliminary data.</text>
</comment>
<evidence type="ECO:0000313" key="2">
    <source>
        <dbReference type="EMBL" id="PZF80870.1"/>
    </source>
</evidence>